<protein>
    <submittedName>
        <fullName evidence="2">Uncharacterized protein</fullName>
    </submittedName>
</protein>
<organism evidence="2">
    <name type="scientific">Eutreptiella gymnastica</name>
    <dbReference type="NCBI Taxonomy" id="73025"/>
    <lineage>
        <taxon>Eukaryota</taxon>
        <taxon>Discoba</taxon>
        <taxon>Euglenozoa</taxon>
        <taxon>Euglenida</taxon>
        <taxon>Spirocuta</taxon>
        <taxon>Euglenophyceae</taxon>
        <taxon>Eutreptiales</taxon>
        <taxon>Eutreptiaceae</taxon>
        <taxon>Eutreptiella</taxon>
    </lineage>
</organism>
<reference evidence="2" key="1">
    <citation type="submission" date="2021-01" db="EMBL/GenBank/DDBJ databases">
        <authorList>
            <person name="Corre E."/>
            <person name="Pelletier E."/>
            <person name="Niang G."/>
            <person name="Scheremetjew M."/>
            <person name="Finn R."/>
            <person name="Kale V."/>
            <person name="Holt S."/>
            <person name="Cochrane G."/>
            <person name="Meng A."/>
            <person name="Brown T."/>
            <person name="Cohen L."/>
        </authorList>
    </citation>
    <scope>NUCLEOTIDE SEQUENCE</scope>
    <source>
        <strain evidence="2">CCMP1594</strain>
    </source>
</reference>
<proteinExistence type="predicted"/>
<gene>
    <name evidence="2" type="ORF">EGYM00163_LOCUS42093</name>
</gene>
<dbReference type="AlphaFoldDB" id="A0A7S4GAS2"/>
<evidence type="ECO:0000313" key="2">
    <source>
        <dbReference type="EMBL" id="CAE0830812.1"/>
    </source>
</evidence>
<sequence>MVQRTDRQMPKSRRFPPQACSDPRPSGRLFRVEGSTSMSAAPVSFHLKTYILQIAPTVSHCYTEPDLHNRRVTWTWAETGCAEPCTAAAAYCNPDMKAAGIGVVWG</sequence>
<feature type="region of interest" description="Disordered" evidence="1">
    <location>
        <begin position="1"/>
        <end position="27"/>
    </location>
</feature>
<evidence type="ECO:0000256" key="1">
    <source>
        <dbReference type="SAM" id="MobiDB-lite"/>
    </source>
</evidence>
<accession>A0A7S4GAS2</accession>
<dbReference type="EMBL" id="HBJA01122248">
    <property type="protein sequence ID" value="CAE0830812.1"/>
    <property type="molecule type" value="Transcribed_RNA"/>
</dbReference>
<name>A0A7S4GAS2_9EUGL</name>